<dbReference type="Gene3D" id="3.30.1330.40">
    <property type="entry name" value="RutC-like"/>
    <property type="match status" value="1"/>
</dbReference>
<gene>
    <name evidence="1" type="ORF">SAMN04489711_106109</name>
</gene>
<proteinExistence type="predicted"/>
<dbReference type="SUPFAM" id="SSF55298">
    <property type="entry name" value="YjgF-like"/>
    <property type="match status" value="1"/>
</dbReference>
<dbReference type="AlphaFoldDB" id="A0A1I2DZ80"/>
<dbReference type="EMBL" id="FONX01000006">
    <property type="protein sequence ID" value="SFE85718.1"/>
    <property type="molecule type" value="Genomic_DNA"/>
</dbReference>
<dbReference type="RefSeq" id="WP_059400318.1">
    <property type="nucleotide sequence ID" value="NZ_FONX01000006.1"/>
</dbReference>
<sequence length="137" mass="14325">MTTFLNPEGMHPPLGPYSHMALVPAGVQTVTISGQVGMRADGSVPGSLAEQADQALRNIAENLSSVGLGIDALAKITTFVVAGQDARCLREVFARHLGAHRPASTGMFVHQLMDPALLIEIEAIAVFMPADGPARPA</sequence>
<evidence type="ECO:0000313" key="1">
    <source>
        <dbReference type="EMBL" id="SFE85718.1"/>
    </source>
</evidence>
<dbReference type="OrthoDB" id="9803101at2"/>
<organism evidence="1 2">
    <name type="scientific">Paracidovorax wautersii</name>
    <dbReference type="NCBI Taxonomy" id="1177982"/>
    <lineage>
        <taxon>Bacteria</taxon>
        <taxon>Pseudomonadati</taxon>
        <taxon>Pseudomonadota</taxon>
        <taxon>Betaproteobacteria</taxon>
        <taxon>Burkholderiales</taxon>
        <taxon>Comamonadaceae</taxon>
        <taxon>Paracidovorax</taxon>
    </lineage>
</organism>
<dbReference type="Proteomes" id="UP000199119">
    <property type="component" value="Unassembled WGS sequence"/>
</dbReference>
<dbReference type="InterPro" id="IPR035959">
    <property type="entry name" value="RutC-like_sf"/>
</dbReference>
<dbReference type="InterPro" id="IPR006175">
    <property type="entry name" value="YjgF/YER057c/UK114"/>
</dbReference>
<keyword evidence="2" id="KW-1185">Reference proteome</keyword>
<dbReference type="Pfam" id="PF01042">
    <property type="entry name" value="Ribonuc_L-PSP"/>
    <property type="match status" value="1"/>
</dbReference>
<evidence type="ECO:0000313" key="2">
    <source>
        <dbReference type="Proteomes" id="UP000199119"/>
    </source>
</evidence>
<dbReference type="PANTHER" id="PTHR43857:SF1">
    <property type="entry name" value="YJGH FAMILY PROTEIN"/>
    <property type="match status" value="1"/>
</dbReference>
<protein>
    <submittedName>
        <fullName evidence="1">Enamine deaminase RidA, house cleaning of reactive enamine intermediates, YjgF/YER057c/UK114 family</fullName>
    </submittedName>
</protein>
<dbReference type="CDD" id="cd00448">
    <property type="entry name" value="YjgF_YER057c_UK114_family"/>
    <property type="match status" value="1"/>
</dbReference>
<reference evidence="2" key="1">
    <citation type="submission" date="2016-10" db="EMBL/GenBank/DDBJ databases">
        <authorList>
            <person name="Varghese N."/>
            <person name="Submissions S."/>
        </authorList>
    </citation>
    <scope>NUCLEOTIDE SEQUENCE [LARGE SCALE GENOMIC DNA]</scope>
    <source>
        <strain evidence="2">DSM 27981</strain>
    </source>
</reference>
<dbReference type="PANTHER" id="PTHR43857">
    <property type="entry name" value="BLR7761 PROTEIN"/>
    <property type="match status" value="1"/>
</dbReference>
<dbReference type="STRING" id="1177982.SAMN04489711_106109"/>
<accession>A0A1I2DZ80</accession>
<name>A0A1I2DZ80_9BURK</name>